<proteinExistence type="predicted"/>
<dbReference type="EMBL" id="KZ293450">
    <property type="protein sequence ID" value="PBK64648.1"/>
    <property type="molecule type" value="Genomic_DNA"/>
</dbReference>
<keyword evidence="2" id="KW-1185">Reference proteome</keyword>
<organism evidence="1 2">
    <name type="scientific">Armillaria solidipes</name>
    <dbReference type="NCBI Taxonomy" id="1076256"/>
    <lineage>
        <taxon>Eukaryota</taxon>
        <taxon>Fungi</taxon>
        <taxon>Dikarya</taxon>
        <taxon>Basidiomycota</taxon>
        <taxon>Agaricomycotina</taxon>
        <taxon>Agaricomycetes</taxon>
        <taxon>Agaricomycetidae</taxon>
        <taxon>Agaricales</taxon>
        <taxon>Marasmiineae</taxon>
        <taxon>Physalacriaceae</taxon>
        <taxon>Armillaria</taxon>
    </lineage>
</organism>
<dbReference type="AlphaFoldDB" id="A0A2H3BF20"/>
<accession>A0A2H3BF20</accession>
<name>A0A2H3BF20_9AGAR</name>
<dbReference type="Proteomes" id="UP000218334">
    <property type="component" value="Unassembled WGS sequence"/>
</dbReference>
<sequence length="97" mass="10835">MSGNIGDLATTPWATNSKQGCGVLTHDDVLYKHSNPVLLSLRHIEDLHIGVVAIILTLDFIPSSPSSLWQKLRIRAKKVVRSVQEVLVYIHIVERQP</sequence>
<evidence type="ECO:0000313" key="2">
    <source>
        <dbReference type="Proteomes" id="UP000218334"/>
    </source>
</evidence>
<reference evidence="2" key="1">
    <citation type="journal article" date="2017" name="Nat. Ecol. Evol.">
        <title>Genome expansion and lineage-specific genetic innovations in the forest pathogenic fungi Armillaria.</title>
        <authorList>
            <person name="Sipos G."/>
            <person name="Prasanna A.N."/>
            <person name="Walter M.C."/>
            <person name="O'Connor E."/>
            <person name="Balint B."/>
            <person name="Krizsan K."/>
            <person name="Kiss B."/>
            <person name="Hess J."/>
            <person name="Varga T."/>
            <person name="Slot J."/>
            <person name="Riley R."/>
            <person name="Boka B."/>
            <person name="Rigling D."/>
            <person name="Barry K."/>
            <person name="Lee J."/>
            <person name="Mihaltcheva S."/>
            <person name="LaButti K."/>
            <person name="Lipzen A."/>
            <person name="Waldron R."/>
            <person name="Moloney N.M."/>
            <person name="Sperisen C."/>
            <person name="Kredics L."/>
            <person name="Vagvoelgyi C."/>
            <person name="Patrignani A."/>
            <person name="Fitzpatrick D."/>
            <person name="Nagy I."/>
            <person name="Doyle S."/>
            <person name="Anderson J.B."/>
            <person name="Grigoriev I.V."/>
            <person name="Gueldener U."/>
            <person name="Muensterkoetter M."/>
            <person name="Nagy L.G."/>
        </authorList>
    </citation>
    <scope>NUCLEOTIDE SEQUENCE [LARGE SCALE GENOMIC DNA]</scope>
    <source>
        <strain evidence="2">28-4</strain>
    </source>
</reference>
<protein>
    <submittedName>
        <fullName evidence="1">Uncharacterized protein</fullName>
    </submittedName>
</protein>
<gene>
    <name evidence="1" type="ORF">ARMSODRAFT_457218</name>
</gene>
<evidence type="ECO:0000313" key="1">
    <source>
        <dbReference type="EMBL" id="PBK64648.1"/>
    </source>
</evidence>